<gene>
    <name evidence="1" type="ORF">PQU92_14540</name>
</gene>
<organism evidence="1 2">
    <name type="scientific">Asticcacaulis aquaticus</name>
    <dbReference type="NCBI Taxonomy" id="2984212"/>
    <lineage>
        <taxon>Bacteria</taxon>
        <taxon>Pseudomonadati</taxon>
        <taxon>Pseudomonadota</taxon>
        <taxon>Alphaproteobacteria</taxon>
        <taxon>Caulobacterales</taxon>
        <taxon>Caulobacteraceae</taxon>
        <taxon>Asticcacaulis</taxon>
    </lineage>
</organism>
<evidence type="ECO:0000313" key="2">
    <source>
        <dbReference type="Proteomes" id="UP001214854"/>
    </source>
</evidence>
<protein>
    <submittedName>
        <fullName evidence="1">Uncharacterized protein</fullName>
    </submittedName>
</protein>
<keyword evidence="2" id="KW-1185">Reference proteome</keyword>
<dbReference type="Proteomes" id="UP001214854">
    <property type="component" value="Unassembled WGS sequence"/>
</dbReference>
<name>A0ABT5HWT3_9CAUL</name>
<evidence type="ECO:0000313" key="1">
    <source>
        <dbReference type="EMBL" id="MDC7684499.1"/>
    </source>
</evidence>
<sequence>MRTLFSQSVKRTCIEPERPDYVDATLLAVALQALQAGTALPDLESFPPIVVKALTALADSLQKHNETLLIQAVEQSQQASNAMAATAHITAEVKTARIQAQHMSDAVTELNQSVTQISDTARAGPLNIKGAPDYGRVAVMNGLV</sequence>
<proteinExistence type="predicted"/>
<accession>A0ABT5HWT3</accession>
<dbReference type="RefSeq" id="WP_272748967.1">
    <property type="nucleotide sequence ID" value="NZ_JAQQKX010000012.1"/>
</dbReference>
<reference evidence="1 2" key="1">
    <citation type="submission" date="2023-01" db="EMBL/GenBank/DDBJ databases">
        <title>Novel species of the genus Asticcacaulis isolated from rivers.</title>
        <authorList>
            <person name="Lu H."/>
        </authorList>
    </citation>
    <scope>NUCLEOTIDE SEQUENCE [LARGE SCALE GENOMIC DNA]</scope>
    <source>
        <strain evidence="1 2">BYS171W</strain>
    </source>
</reference>
<comment type="caution">
    <text evidence="1">The sequence shown here is derived from an EMBL/GenBank/DDBJ whole genome shotgun (WGS) entry which is preliminary data.</text>
</comment>
<dbReference type="EMBL" id="JAQQKX010000012">
    <property type="protein sequence ID" value="MDC7684499.1"/>
    <property type="molecule type" value="Genomic_DNA"/>
</dbReference>